<dbReference type="SMART" id="SM00028">
    <property type="entry name" value="TPR"/>
    <property type="match status" value="2"/>
</dbReference>
<reference evidence="2" key="2">
    <citation type="submission" date="2013-04" db="UniProtKB">
        <authorList>
            <consortium name="EnsemblPlants"/>
        </authorList>
    </citation>
    <scope>IDENTIFICATION</scope>
</reference>
<name>J3NBU4_ORYBR</name>
<dbReference type="Gene3D" id="1.25.40.20">
    <property type="entry name" value="Ankyrin repeat-containing domain"/>
    <property type="match status" value="4"/>
</dbReference>
<feature type="repeat" description="ANK" evidence="1">
    <location>
        <begin position="184"/>
        <end position="216"/>
    </location>
</feature>
<dbReference type="SUPFAM" id="SSF48403">
    <property type="entry name" value="Ankyrin repeat"/>
    <property type="match status" value="1"/>
</dbReference>
<dbReference type="Pfam" id="PF12796">
    <property type="entry name" value="Ank_2"/>
    <property type="match status" value="2"/>
</dbReference>
<accession>J3NBU4</accession>
<dbReference type="Pfam" id="PF00023">
    <property type="entry name" value="Ank"/>
    <property type="match status" value="2"/>
</dbReference>
<evidence type="ECO:0000313" key="2">
    <source>
        <dbReference type="EnsemblPlants" id="OB12G14520.1"/>
    </source>
</evidence>
<dbReference type="SMART" id="SM00248">
    <property type="entry name" value="ANK"/>
    <property type="match status" value="6"/>
</dbReference>
<sequence>MAPPLPSDPMALKRRLLQAAADGHLGSFKRIARRLDDGKGCLKEAVEAVRERGAGTLHLAAGRGRSSVCAYLVEELQVDVHHADNSGYTPLAYAVRGGAIDCVKYLLDHGANTDKRDKDGFAPLHFAALKGESEIAKVLISKGADVDAISNHGMPLHLAAFFKQDGVVKILLDHHADWNKLHRPVYTPLIMAINAGSLKCVKLLIKAGADVKGIGTVTPLIIAANNGLTDFYECLLKAGADPNVQDDFGHLPIEIAAYNNRREDVEILLPVTDPIPHVRNWSVDGVISYVQSLPSVEDDPLYKLKPADMKLEGKKAYERKDYFTALKLYSMAVNLCPDDPTLFSNRLCWMKMGKGTQALMDAQASRMMRPDWPKACYLEGAAQMLLKDYEKACDAFFDGLKMDPGSVEIADTLREAFKCLKISHATKV</sequence>
<feature type="repeat" description="ANK" evidence="1">
    <location>
        <begin position="151"/>
        <end position="183"/>
    </location>
</feature>
<dbReference type="InterPro" id="IPR019734">
    <property type="entry name" value="TPR_rpt"/>
</dbReference>
<dbReference type="HOGENOM" id="CLU_000134_44_6_1"/>
<dbReference type="Gene3D" id="1.25.40.10">
    <property type="entry name" value="Tetratricopeptide repeat domain"/>
    <property type="match status" value="1"/>
</dbReference>
<dbReference type="PANTHER" id="PTHR46224">
    <property type="entry name" value="ANKYRIN REPEAT FAMILY PROTEIN"/>
    <property type="match status" value="1"/>
</dbReference>
<dbReference type="eggNOG" id="KOG0548">
    <property type="taxonomic scope" value="Eukaryota"/>
</dbReference>
<dbReference type="InterPro" id="IPR011990">
    <property type="entry name" value="TPR-like_helical_dom_sf"/>
</dbReference>
<dbReference type="EnsemblPlants" id="OB12G14520.1">
    <property type="protein sequence ID" value="OB12G14520.1"/>
    <property type="gene ID" value="OB12G14520"/>
</dbReference>
<dbReference type="InterPro" id="IPR002110">
    <property type="entry name" value="Ankyrin_rpt"/>
</dbReference>
<feature type="repeat" description="ANK" evidence="1">
    <location>
        <begin position="86"/>
        <end position="118"/>
    </location>
</feature>
<evidence type="ECO:0000256" key="1">
    <source>
        <dbReference type="PROSITE-ProRule" id="PRU00023"/>
    </source>
</evidence>
<feature type="repeat" description="ANK" evidence="1">
    <location>
        <begin position="215"/>
        <end position="247"/>
    </location>
</feature>
<dbReference type="AlphaFoldDB" id="J3NBU4"/>
<dbReference type="InterPro" id="IPR051616">
    <property type="entry name" value="Cul2-RING_E3_ligase_SR"/>
</dbReference>
<dbReference type="PROSITE" id="PS50297">
    <property type="entry name" value="ANK_REP_REGION"/>
    <property type="match status" value="4"/>
</dbReference>
<reference evidence="2" key="1">
    <citation type="journal article" date="2013" name="Nat. Commun.">
        <title>Whole-genome sequencing of Oryza brachyantha reveals mechanisms underlying Oryza genome evolution.</title>
        <authorList>
            <person name="Chen J."/>
            <person name="Huang Q."/>
            <person name="Gao D."/>
            <person name="Wang J."/>
            <person name="Lang Y."/>
            <person name="Liu T."/>
            <person name="Li B."/>
            <person name="Bai Z."/>
            <person name="Luis Goicoechea J."/>
            <person name="Liang C."/>
            <person name="Chen C."/>
            <person name="Zhang W."/>
            <person name="Sun S."/>
            <person name="Liao Y."/>
            <person name="Zhang X."/>
            <person name="Yang L."/>
            <person name="Song C."/>
            <person name="Wang M."/>
            <person name="Shi J."/>
            <person name="Liu G."/>
            <person name="Liu J."/>
            <person name="Zhou H."/>
            <person name="Zhou W."/>
            <person name="Yu Q."/>
            <person name="An N."/>
            <person name="Chen Y."/>
            <person name="Cai Q."/>
            <person name="Wang B."/>
            <person name="Liu B."/>
            <person name="Min J."/>
            <person name="Huang Y."/>
            <person name="Wu H."/>
            <person name="Li Z."/>
            <person name="Zhang Y."/>
            <person name="Yin Y."/>
            <person name="Song W."/>
            <person name="Jiang J."/>
            <person name="Jackson S.A."/>
            <person name="Wing R.A."/>
            <person name="Wang J."/>
            <person name="Chen M."/>
        </authorList>
    </citation>
    <scope>NUCLEOTIDE SEQUENCE [LARGE SCALE GENOMIC DNA]</scope>
    <source>
        <strain evidence="2">cv. IRGC 101232</strain>
    </source>
</reference>
<organism evidence="2">
    <name type="scientific">Oryza brachyantha</name>
    <name type="common">malo sina</name>
    <dbReference type="NCBI Taxonomy" id="4533"/>
    <lineage>
        <taxon>Eukaryota</taxon>
        <taxon>Viridiplantae</taxon>
        <taxon>Streptophyta</taxon>
        <taxon>Embryophyta</taxon>
        <taxon>Tracheophyta</taxon>
        <taxon>Spermatophyta</taxon>
        <taxon>Magnoliopsida</taxon>
        <taxon>Liliopsida</taxon>
        <taxon>Poales</taxon>
        <taxon>Poaceae</taxon>
        <taxon>BOP clade</taxon>
        <taxon>Oryzoideae</taxon>
        <taxon>Oryzeae</taxon>
        <taxon>Oryzinae</taxon>
        <taxon>Oryza</taxon>
    </lineage>
</organism>
<dbReference type="PRINTS" id="PR01415">
    <property type="entry name" value="ANKYRIN"/>
</dbReference>
<keyword evidence="1" id="KW-0040">ANK repeat</keyword>
<proteinExistence type="predicted"/>
<keyword evidence="3" id="KW-1185">Reference proteome</keyword>
<feature type="repeat" description="ANK" evidence="1">
    <location>
        <begin position="119"/>
        <end position="151"/>
    </location>
</feature>
<protein>
    <submittedName>
        <fullName evidence="2">Uncharacterized protein</fullName>
    </submittedName>
</protein>
<dbReference type="Gramene" id="OB12G14520.1">
    <property type="protein sequence ID" value="OB12G14520.1"/>
    <property type="gene ID" value="OB12G14520"/>
</dbReference>
<dbReference type="SUPFAM" id="SSF48452">
    <property type="entry name" value="TPR-like"/>
    <property type="match status" value="1"/>
</dbReference>
<dbReference type="PROSITE" id="PS50088">
    <property type="entry name" value="ANK_REPEAT"/>
    <property type="match status" value="5"/>
</dbReference>
<dbReference type="InterPro" id="IPR036770">
    <property type="entry name" value="Ankyrin_rpt-contain_sf"/>
</dbReference>
<gene>
    <name evidence="2" type="primary">LOC102719636</name>
</gene>
<evidence type="ECO:0000313" key="3">
    <source>
        <dbReference type="Proteomes" id="UP000006038"/>
    </source>
</evidence>
<dbReference type="PANTHER" id="PTHR46224:SF48">
    <property type="entry name" value="OS02G0493050 PROTEIN"/>
    <property type="match status" value="1"/>
</dbReference>
<dbReference type="Proteomes" id="UP000006038">
    <property type="component" value="Chromosome 12"/>
</dbReference>
<dbReference type="OMA" id="ADRCPDD"/>
<dbReference type="STRING" id="4533.J3NBU4"/>
<dbReference type="eggNOG" id="KOG0504">
    <property type="taxonomic scope" value="Eukaryota"/>
</dbReference>